<proteinExistence type="inferred from homology"/>
<reference evidence="6" key="2">
    <citation type="journal article" date="2021" name="PeerJ">
        <title>Extensive microbial diversity within the chicken gut microbiome revealed by metagenomics and culture.</title>
        <authorList>
            <person name="Gilroy R."/>
            <person name="Ravi A."/>
            <person name="Getino M."/>
            <person name="Pursley I."/>
            <person name="Horton D.L."/>
            <person name="Alikhan N.F."/>
            <person name="Baker D."/>
            <person name="Gharbi K."/>
            <person name="Hall N."/>
            <person name="Watson M."/>
            <person name="Adriaenssens E.M."/>
            <person name="Foster-Nyarko E."/>
            <person name="Jarju S."/>
            <person name="Secka A."/>
            <person name="Antonio M."/>
            <person name="Oren A."/>
            <person name="Chaudhuri R.R."/>
            <person name="La Ragione R."/>
            <person name="Hildebrand F."/>
            <person name="Pallen M.J."/>
        </authorList>
    </citation>
    <scope>NUCLEOTIDE SEQUENCE</scope>
    <source>
        <strain evidence="6">CHK160-1198</strain>
    </source>
</reference>
<dbReference type="InterPro" id="IPR003451">
    <property type="entry name" value="LytB/IspH"/>
</dbReference>
<dbReference type="PANTHER" id="PTHR30426">
    <property type="entry name" value="4-HYDROXY-3-METHYLBUT-2-ENYL DIPHOSPHATE REDUCTASE"/>
    <property type="match status" value="1"/>
</dbReference>
<dbReference type="GO" id="GO:0019288">
    <property type="term" value="P:isopentenyl diphosphate biosynthetic process, methylerythritol 4-phosphate pathway"/>
    <property type="evidence" value="ECO:0007669"/>
    <property type="project" value="InterPro"/>
</dbReference>
<keyword evidence="6" id="KW-0560">Oxidoreductase</keyword>
<organism evidence="6 7">
    <name type="scientific">Candidatus Avacidaminococcus intestinavium</name>
    <dbReference type="NCBI Taxonomy" id="2840684"/>
    <lineage>
        <taxon>Bacteria</taxon>
        <taxon>Bacillati</taxon>
        <taxon>Bacillota</taxon>
        <taxon>Negativicutes</taxon>
        <taxon>Acidaminococcales</taxon>
        <taxon>Acidaminococcaceae</taxon>
        <taxon>Acidaminococcaceae incertae sedis</taxon>
        <taxon>Candidatus Avacidaminococcus</taxon>
    </lineage>
</organism>
<dbReference type="EMBL" id="DVNI01000113">
    <property type="protein sequence ID" value="HIU64730.1"/>
    <property type="molecule type" value="Genomic_DNA"/>
</dbReference>
<dbReference type="EC" id="1.17.7.4" evidence="6"/>
<keyword evidence="2" id="KW-0004">4Fe-4S</keyword>
<dbReference type="GO" id="GO:0046872">
    <property type="term" value="F:metal ion binding"/>
    <property type="evidence" value="ECO:0007669"/>
    <property type="project" value="UniProtKB-KW"/>
</dbReference>
<evidence type="ECO:0000256" key="2">
    <source>
        <dbReference type="ARBA" id="ARBA00022485"/>
    </source>
</evidence>
<dbReference type="GO" id="GO:0051745">
    <property type="term" value="F:4-hydroxy-3-methylbut-2-enyl diphosphate reductase activity"/>
    <property type="evidence" value="ECO:0007669"/>
    <property type="project" value="UniProtKB-EC"/>
</dbReference>
<dbReference type="PANTHER" id="PTHR30426:SF0">
    <property type="entry name" value="4-HYDROXY-3-METHYLBUT-2-ENYL DIPHOSPHATE REDUCTASE"/>
    <property type="match status" value="1"/>
</dbReference>
<accession>A0A9D1SLW4</accession>
<comment type="caution">
    <text evidence="6">The sequence shown here is derived from an EMBL/GenBank/DDBJ whole genome shotgun (WGS) entry which is preliminary data.</text>
</comment>
<evidence type="ECO:0000256" key="1">
    <source>
        <dbReference type="ARBA" id="ARBA00001966"/>
    </source>
</evidence>
<evidence type="ECO:0000256" key="3">
    <source>
        <dbReference type="ARBA" id="ARBA00022723"/>
    </source>
</evidence>
<evidence type="ECO:0000313" key="6">
    <source>
        <dbReference type="EMBL" id="HIU64730.1"/>
    </source>
</evidence>
<dbReference type="Gene3D" id="2.40.50.140">
    <property type="entry name" value="Nucleic acid-binding proteins"/>
    <property type="match status" value="1"/>
</dbReference>
<protein>
    <submittedName>
        <fullName evidence="6">4-hydroxy-3-methylbut-2-enyl diphosphate reductase</fullName>
        <ecNumber evidence="6">1.17.7.4</ecNumber>
    </submittedName>
</protein>
<reference evidence="6" key="1">
    <citation type="submission" date="2020-10" db="EMBL/GenBank/DDBJ databases">
        <authorList>
            <person name="Gilroy R."/>
        </authorList>
    </citation>
    <scope>NUCLEOTIDE SEQUENCE</scope>
    <source>
        <strain evidence="6">CHK160-1198</strain>
    </source>
</reference>
<keyword evidence="3" id="KW-0479">Metal-binding</keyword>
<dbReference type="AlphaFoldDB" id="A0A9D1SLW4"/>
<dbReference type="InterPro" id="IPR012340">
    <property type="entry name" value="NA-bd_OB-fold"/>
</dbReference>
<keyword evidence="5" id="KW-0411">Iron-sulfur</keyword>
<dbReference type="SUPFAM" id="SSF50249">
    <property type="entry name" value="Nucleic acid-binding proteins"/>
    <property type="match status" value="1"/>
</dbReference>
<dbReference type="GO" id="GO:0050992">
    <property type="term" value="P:dimethylallyl diphosphate biosynthetic process"/>
    <property type="evidence" value="ECO:0007669"/>
    <property type="project" value="InterPro"/>
</dbReference>
<dbReference type="NCBIfam" id="TIGR00216">
    <property type="entry name" value="ispH_lytB"/>
    <property type="match status" value="1"/>
</dbReference>
<evidence type="ECO:0000256" key="5">
    <source>
        <dbReference type="ARBA" id="ARBA00023014"/>
    </source>
</evidence>
<keyword evidence="4" id="KW-0408">Iron</keyword>
<dbReference type="Gene3D" id="3.40.1010.20">
    <property type="entry name" value="4-hydroxy-3-methylbut-2-enyl diphosphate reductase, catalytic domain"/>
    <property type="match status" value="2"/>
</dbReference>
<dbReference type="HAMAP" id="MF_00191">
    <property type="entry name" value="IspH"/>
    <property type="match status" value="1"/>
</dbReference>
<evidence type="ECO:0000256" key="4">
    <source>
        <dbReference type="ARBA" id="ARBA00023004"/>
    </source>
</evidence>
<comment type="cofactor">
    <cofactor evidence="1">
        <name>[4Fe-4S] cluster</name>
        <dbReference type="ChEBI" id="CHEBI:49883"/>
    </cofactor>
</comment>
<dbReference type="Gene3D" id="3.40.50.11270">
    <property type="match status" value="1"/>
</dbReference>
<feature type="non-terminal residue" evidence="6">
    <location>
        <position position="339"/>
    </location>
</feature>
<dbReference type="CDD" id="cd13944">
    <property type="entry name" value="lytB_ispH"/>
    <property type="match status" value="1"/>
</dbReference>
<evidence type="ECO:0000313" key="7">
    <source>
        <dbReference type="Proteomes" id="UP000824099"/>
    </source>
</evidence>
<dbReference type="Pfam" id="PF02401">
    <property type="entry name" value="LYTB"/>
    <property type="match status" value="1"/>
</dbReference>
<dbReference type="Proteomes" id="UP000824099">
    <property type="component" value="Unassembled WGS sequence"/>
</dbReference>
<sequence length="339" mass="37239">MKIILASSMGFCFGVQRAVDLATKLSKEEIKAATFGPLIHNPQLVEKLKQQGINCKNTLHEFQTNEKVIIRSHGVGPEIYQQIESLSLSYADATCPFVKKAQIAAQNFANNDYLPIIIGEKEHPEVKSIKAWGGATAFVVESEADFSQIPFVKKYGVVAQTTFNKDRFKDLLQKIQTAKPGNYEVNLTICSATESRQTAALELASISDAIIVIGGKNSANTKHLVELVSQVCSRVYHIETAEEITKNMLHNITTVGVTAGASTPDWLIKEAVNKMESMESMESLLEEMNVSVHPGASVKGTIVAITRDEVIIDFGYQSEGRIAFDQWSKDADKSLIEAN</sequence>
<name>A0A9D1SLW4_9FIRM</name>
<gene>
    <name evidence="6" type="primary">ispH</name>
    <name evidence="6" type="ORF">IAB06_06835</name>
</gene>
<dbReference type="GO" id="GO:0051539">
    <property type="term" value="F:4 iron, 4 sulfur cluster binding"/>
    <property type="evidence" value="ECO:0007669"/>
    <property type="project" value="UniProtKB-KW"/>
</dbReference>